<evidence type="ECO:0000313" key="13">
    <source>
        <dbReference type="Proteomes" id="UP000012488"/>
    </source>
</evidence>
<evidence type="ECO:0000256" key="11">
    <source>
        <dbReference type="SAM" id="Phobius"/>
    </source>
</evidence>
<dbReference type="Proteomes" id="UP000012488">
    <property type="component" value="Chromosome"/>
</dbReference>
<feature type="transmembrane region" description="Helical" evidence="11">
    <location>
        <begin position="440"/>
        <end position="461"/>
    </location>
</feature>
<feature type="transmembrane region" description="Helical" evidence="11">
    <location>
        <begin position="317"/>
        <end position="338"/>
    </location>
</feature>
<feature type="transmembrane region" description="Helical" evidence="11">
    <location>
        <begin position="105"/>
        <end position="126"/>
    </location>
</feature>
<feature type="compositionally biased region" description="Low complexity" evidence="10">
    <location>
        <begin position="1"/>
        <end position="19"/>
    </location>
</feature>
<dbReference type="AlphaFoldDB" id="A0A6B9G183"/>
<evidence type="ECO:0000256" key="4">
    <source>
        <dbReference type="ARBA" id="ARBA00022989"/>
    </source>
</evidence>
<dbReference type="GO" id="GO:0034707">
    <property type="term" value="C:chloride channel complex"/>
    <property type="evidence" value="ECO:0007669"/>
    <property type="project" value="UniProtKB-KW"/>
</dbReference>
<dbReference type="EMBL" id="CP043538">
    <property type="protein sequence ID" value="QGY05864.1"/>
    <property type="molecule type" value="Genomic_DNA"/>
</dbReference>
<evidence type="ECO:0000256" key="1">
    <source>
        <dbReference type="ARBA" id="ARBA00004141"/>
    </source>
</evidence>
<feature type="transmembrane region" description="Helical" evidence="11">
    <location>
        <begin position="278"/>
        <end position="297"/>
    </location>
</feature>
<feature type="compositionally biased region" description="Basic and acidic residues" evidence="10">
    <location>
        <begin position="22"/>
        <end position="34"/>
    </location>
</feature>
<feature type="transmembrane region" description="Helical" evidence="11">
    <location>
        <begin position="409"/>
        <end position="434"/>
    </location>
</feature>
<reference evidence="12 13" key="2">
    <citation type="journal article" date="2013" name="Genome Announc.">
        <title>Draft Genome Sequence of Methylobacterium mesophilicum Strain SR1.6/6, Isolated from Citrus sinensis.</title>
        <authorList>
            <person name="Marinho Almeida D."/>
            <person name="Dini-Andreote F."/>
            <person name="Camargo Neves A.A."/>
            <person name="Juca Ramos R.T."/>
            <person name="Andreote F.D."/>
            <person name="Carneiro A.R."/>
            <person name="Oliveira de Souza Lima A."/>
            <person name="Caracciolo Gomes de Sa P.H."/>
            <person name="Ribeiro Barbosa M.S."/>
            <person name="Araujo W.L."/>
            <person name="Silva A."/>
        </authorList>
    </citation>
    <scope>NUCLEOTIDE SEQUENCE [LARGE SCALE GENOMIC DNA]</scope>
    <source>
        <strain evidence="12 13">SR1.6/6</strain>
    </source>
</reference>
<dbReference type="SUPFAM" id="SSF54631">
    <property type="entry name" value="CBS-domain pair"/>
    <property type="match status" value="1"/>
</dbReference>
<evidence type="ECO:0000256" key="6">
    <source>
        <dbReference type="ARBA" id="ARBA00023136"/>
    </source>
</evidence>
<name>A0A6B9G183_9HYPH</name>
<keyword evidence="6 11" id="KW-0472">Membrane</keyword>
<evidence type="ECO:0000256" key="3">
    <source>
        <dbReference type="ARBA" id="ARBA00022692"/>
    </source>
</evidence>
<keyword evidence="5" id="KW-0406">Ion transport</keyword>
<dbReference type="CDD" id="cd00400">
    <property type="entry name" value="Voltage_gated_ClC"/>
    <property type="match status" value="1"/>
</dbReference>
<keyword evidence="8" id="KW-0868">Chloride</keyword>
<gene>
    <name evidence="12" type="ORF">MMSR116_31185</name>
</gene>
<evidence type="ECO:0000256" key="2">
    <source>
        <dbReference type="ARBA" id="ARBA00022448"/>
    </source>
</evidence>
<evidence type="ECO:0000256" key="10">
    <source>
        <dbReference type="SAM" id="MobiDB-lite"/>
    </source>
</evidence>
<evidence type="ECO:0000256" key="8">
    <source>
        <dbReference type="ARBA" id="ARBA00023214"/>
    </source>
</evidence>
<evidence type="ECO:0000256" key="5">
    <source>
        <dbReference type="ARBA" id="ARBA00023065"/>
    </source>
</evidence>
<dbReference type="GO" id="GO:0005254">
    <property type="term" value="F:chloride channel activity"/>
    <property type="evidence" value="ECO:0007669"/>
    <property type="project" value="UniProtKB-KW"/>
</dbReference>
<evidence type="ECO:0000313" key="12">
    <source>
        <dbReference type="EMBL" id="QGY05864.1"/>
    </source>
</evidence>
<dbReference type="InterPro" id="IPR001807">
    <property type="entry name" value="ClC"/>
</dbReference>
<feature type="transmembrane region" description="Helical" evidence="11">
    <location>
        <begin position="378"/>
        <end position="402"/>
    </location>
</feature>
<dbReference type="InterPro" id="IPR014743">
    <property type="entry name" value="Cl-channel_core"/>
</dbReference>
<dbReference type="KEGG" id="mmes:MMSR116_31185"/>
<feature type="region of interest" description="Disordered" evidence="10">
    <location>
        <begin position="1"/>
        <end position="45"/>
    </location>
</feature>
<proteinExistence type="predicted"/>
<evidence type="ECO:0000256" key="9">
    <source>
        <dbReference type="ARBA" id="ARBA00023303"/>
    </source>
</evidence>
<sequence length="625" mass="62332">MDRVASSVSATTSSAAAATDGAAERKSSRERPELRSTAPARPLASRPVLARRPSGSYRVLACALAVGLVAGLLVVLIKALVVWLQAASLGFVAEHAIPDLSTTDAFRVTLALAAAGLIIAGVTAAAEALDRRRGRPAPIDAVEANALRGGILTGRDGVSVVGPILTSVGSGASVGIEAAVTQVGAVLASVLGQRRRLARSEIRLLVGAGAAASIGAAYDAPVAGALYAFELVLGEYRPSMLAPVGLAAAAGAVLARHLGGGAAAFAPLHLGPTVGLDILFAALIGAICALLGIATMVMASSTERGLRRLLPWTVPRFLAGAIALGLLALACPGVLGSGHAGIGETVDGRIVGLSALGLLAAKIVASAISLGAGYRGGLFSASLLIGALAGQSFAAAMPLLGLPPIPPALCAAIGMAALGASIIGCPLAMIFLVLETSGSIELAVVVAIGAAVASFLTGRLFGYSFATWRFQQRGLALDGGQDVSRLAAISIKTLARPPKCTLEAHTGLEVVLRAVSSAGGRGTAVFAADGAFIGLIDPVLVELAVAGPVLPIIAADLVYGTAGTITDAATVADAIDLFRADDRATIAVVETAASSRLVGCVRARDAFAAASSLADAQRWSDIGVR</sequence>
<dbReference type="PANTHER" id="PTHR43427:SF6">
    <property type="entry name" value="CHLORIDE CHANNEL PROTEIN CLC-E"/>
    <property type="match status" value="1"/>
</dbReference>
<reference evidence="12 13" key="1">
    <citation type="journal article" date="2012" name="Genet. Mol. Biol.">
        <title>Analysis of 16S rRNA and mxaF genes revealing insights into Methylobacterium niche-specific plant association.</title>
        <authorList>
            <person name="Dourado M.N."/>
            <person name="Andreote F.D."/>
            <person name="Dini-Andreote F."/>
            <person name="Conti R."/>
            <person name="Araujo J.M."/>
            <person name="Araujo W.L."/>
        </authorList>
    </citation>
    <scope>NUCLEOTIDE SEQUENCE [LARGE SCALE GENOMIC DNA]</scope>
    <source>
        <strain evidence="12 13">SR1.6/6</strain>
    </source>
</reference>
<keyword evidence="3 11" id="KW-0812">Transmembrane</keyword>
<feature type="transmembrane region" description="Helical" evidence="11">
    <location>
        <begin position="204"/>
        <end position="229"/>
    </location>
</feature>
<keyword evidence="7" id="KW-0869">Chloride channel</keyword>
<evidence type="ECO:0000256" key="7">
    <source>
        <dbReference type="ARBA" id="ARBA00023173"/>
    </source>
</evidence>
<dbReference type="Pfam" id="PF00654">
    <property type="entry name" value="Voltage_CLC"/>
    <property type="match status" value="1"/>
</dbReference>
<keyword evidence="9" id="KW-0407">Ion channel</keyword>
<feature type="transmembrane region" description="Helical" evidence="11">
    <location>
        <begin position="59"/>
        <end position="85"/>
    </location>
</feature>
<protein>
    <submittedName>
        <fullName evidence="12">Chloride channel protein</fullName>
    </submittedName>
</protein>
<dbReference type="PRINTS" id="PR00762">
    <property type="entry name" value="CLCHANNEL"/>
</dbReference>
<keyword evidence="4 11" id="KW-1133">Transmembrane helix</keyword>
<dbReference type="Gene3D" id="1.10.3080.10">
    <property type="entry name" value="Clc chloride channel"/>
    <property type="match status" value="1"/>
</dbReference>
<comment type="subcellular location">
    <subcellularLocation>
        <location evidence="1">Membrane</location>
        <topology evidence="1">Multi-pass membrane protein</topology>
    </subcellularLocation>
</comment>
<dbReference type="InterPro" id="IPR050368">
    <property type="entry name" value="ClC-type_chloride_channel"/>
</dbReference>
<dbReference type="InterPro" id="IPR046342">
    <property type="entry name" value="CBS_dom_sf"/>
</dbReference>
<organism evidence="12 13">
    <name type="scientific">Methylobacterium mesophilicum SR1.6/6</name>
    <dbReference type="NCBI Taxonomy" id="908290"/>
    <lineage>
        <taxon>Bacteria</taxon>
        <taxon>Pseudomonadati</taxon>
        <taxon>Pseudomonadota</taxon>
        <taxon>Alphaproteobacteria</taxon>
        <taxon>Hyphomicrobiales</taxon>
        <taxon>Methylobacteriaceae</taxon>
        <taxon>Methylobacterium</taxon>
    </lineage>
</organism>
<dbReference type="PANTHER" id="PTHR43427">
    <property type="entry name" value="CHLORIDE CHANNEL PROTEIN CLC-E"/>
    <property type="match status" value="1"/>
</dbReference>
<accession>A0A6B9G183</accession>
<keyword evidence="2" id="KW-0813">Transport</keyword>
<dbReference type="SUPFAM" id="SSF81340">
    <property type="entry name" value="Clc chloride channel"/>
    <property type="match status" value="1"/>
</dbReference>
<feature type="transmembrane region" description="Helical" evidence="11">
    <location>
        <begin position="350"/>
        <end position="372"/>
    </location>
</feature>